<dbReference type="GO" id="GO:0016853">
    <property type="term" value="F:isomerase activity"/>
    <property type="evidence" value="ECO:0007669"/>
    <property type="project" value="UniProtKB-KW"/>
</dbReference>
<dbReference type="GO" id="GO:0004475">
    <property type="term" value="F:mannose-1-phosphate guanylyltransferase (GTP) activity"/>
    <property type="evidence" value="ECO:0007669"/>
    <property type="project" value="UniProtKB-EC"/>
</dbReference>
<evidence type="ECO:0000256" key="1">
    <source>
        <dbReference type="ARBA" id="ARBA00006115"/>
    </source>
</evidence>
<dbReference type="Pfam" id="PF00483">
    <property type="entry name" value="NTP_transferase"/>
    <property type="match status" value="1"/>
</dbReference>
<dbReference type="PANTHER" id="PTHR46390:SF1">
    <property type="entry name" value="MANNOSE-1-PHOSPHATE GUANYLYLTRANSFERASE"/>
    <property type="match status" value="1"/>
</dbReference>
<evidence type="ECO:0000256" key="3">
    <source>
        <dbReference type="ARBA" id="ARBA00022679"/>
    </source>
</evidence>
<dbReference type="InterPro" id="IPR011051">
    <property type="entry name" value="RmlC_Cupin_sf"/>
</dbReference>
<dbReference type="FunFam" id="2.60.120.10:FF:000032">
    <property type="entry name" value="Mannose-1-phosphate guanylyltransferase/mannose-6-phosphate isomerase"/>
    <property type="match status" value="1"/>
</dbReference>
<evidence type="ECO:0000256" key="7">
    <source>
        <dbReference type="ARBA" id="ARBA00047343"/>
    </source>
</evidence>
<dbReference type="Gene3D" id="2.60.120.10">
    <property type="entry name" value="Jelly Rolls"/>
    <property type="match status" value="1"/>
</dbReference>
<dbReference type="CDD" id="cd02509">
    <property type="entry name" value="GDP-M1P_Guanylyltransferase"/>
    <property type="match status" value="1"/>
</dbReference>
<keyword evidence="12" id="KW-1185">Reference proteome</keyword>
<evidence type="ECO:0000259" key="9">
    <source>
        <dbReference type="Pfam" id="PF00483"/>
    </source>
</evidence>
<dbReference type="SUPFAM" id="SSF51182">
    <property type="entry name" value="RmlC-like cupins"/>
    <property type="match status" value="1"/>
</dbReference>
<dbReference type="Proteomes" id="UP000199283">
    <property type="component" value="Unassembled WGS sequence"/>
</dbReference>
<dbReference type="InterPro" id="IPR006375">
    <property type="entry name" value="Man1P_GuaTrfase/Man6P_Isoase"/>
</dbReference>
<dbReference type="NCBIfam" id="TIGR01479">
    <property type="entry name" value="GMP_PMI"/>
    <property type="match status" value="1"/>
</dbReference>
<keyword evidence="5" id="KW-0547">Nucleotide-binding</keyword>
<dbReference type="STRING" id="188906.SAMN04488526_0635"/>
<feature type="domain" description="Nucleotidyl transferase" evidence="9">
    <location>
        <begin position="7"/>
        <end position="283"/>
    </location>
</feature>
<dbReference type="InterPro" id="IPR051161">
    <property type="entry name" value="Mannose-6P_isomerase_type2"/>
</dbReference>
<dbReference type="SUPFAM" id="SSF53448">
    <property type="entry name" value="Nucleotide-diphospho-sugar transferases"/>
    <property type="match status" value="1"/>
</dbReference>
<evidence type="ECO:0000256" key="4">
    <source>
        <dbReference type="ARBA" id="ARBA00022695"/>
    </source>
</evidence>
<dbReference type="InterPro" id="IPR049577">
    <property type="entry name" value="GMPP_N"/>
</dbReference>
<dbReference type="GO" id="GO:0000271">
    <property type="term" value="P:polysaccharide biosynthetic process"/>
    <property type="evidence" value="ECO:0007669"/>
    <property type="project" value="InterPro"/>
</dbReference>
<dbReference type="OrthoDB" id="9806359at2"/>
<proteinExistence type="inferred from homology"/>
<gene>
    <name evidence="11" type="ORF">SAMN04488526_0635</name>
</gene>
<evidence type="ECO:0000313" key="12">
    <source>
        <dbReference type="Proteomes" id="UP000199283"/>
    </source>
</evidence>
<comment type="catalytic activity">
    <reaction evidence="7">
        <text>alpha-D-mannose 1-phosphate + GTP + H(+) = GDP-alpha-D-mannose + diphosphate</text>
        <dbReference type="Rhea" id="RHEA:15229"/>
        <dbReference type="ChEBI" id="CHEBI:15378"/>
        <dbReference type="ChEBI" id="CHEBI:33019"/>
        <dbReference type="ChEBI" id="CHEBI:37565"/>
        <dbReference type="ChEBI" id="CHEBI:57527"/>
        <dbReference type="ChEBI" id="CHEBI:58409"/>
        <dbReference type="EC" id="2.7.7.13"/>
    </reaction>
</comment>
<evidence type="ECO:0000256" key="5">
    <source>
        <dbReference type="ARBA" id="ARBA00022741"/>
    </source>
</evidence>
<dbReference type="Pfam" id="PF01050">
    <property type="entry name" value="MannoseP_isomer"/>
    <property type="match status" value="1"/>
</dbReference>
<evidence type="ECO:0000256" key="2">
    <source>
        <dbReference type="ARBA" id="ARBA00012387"/>
    </source>
</evidence>
<keyword evidence="4 11" id="KW-0548">Nucleotidyltransferase</keyword>
<dbReference type="InterPro" id="IPR029044">
    <property type="entry name" value="Nucleotide-diphossugar_trans"/>
</dbReference>
<evidence type="ECO:0000256" key="6">
    <source>
        <dbReference type="ARBA" id="ARBA00023134"/>
    </source>
</evidence>
<reference evidence="11 12" key="1">
    <citation type="submission" date="2016-10" db="EMBL/GenBank/DDBJ databases">
        <authorList>
            <person name="de Groot N.N."/>
        </authorList>
    </citation>
    <scope>NUCLEOTIDE SEQUENCE [LARGE SCALE GENOMIC DNA]</scope>
    <source>
        <strain evidence="11 12">DSM 14858</strain>
    </source>
</reference>
<sequence length="471" mass="50482">MTTTITPVILCGGSGTRLWPLSRKSYPKQFAALIGDTSLFQQTALRLSGPGFAAPVTVTNQAFRFIVTQQLAEVGIDPGAVLLEPSSRNTAPALLAAALRLAQHDPEALILAAPSDHHMPDAPAFRAAVQTGVTTAQAGGIVTFGIRPDRAETAYGYLEISPDAPSPSPLRRFVEKPDRATAEAMMSDGGHLWNSGVFLFTARTMIAACARHAPKMLANIRDAIGRARPDLGFLRLAEEPWAACDDVSVDVAIMEKADNLSVVEYTGHWSDLGGWDAVYRHAATDGTGTATHGPALAVDCADTMLRSESAGQHIVGLGLRDIVAIAMPDAVLIADRSRSGELGGVVAQLRAMGAAQADTFPKDHRPWGFFETLIKGHRFHVKRIVVDPGAALSLQSHVHRAEHWVVVAGTARVTNGEEITLVGENESVFIPLGARHRLENPGKLPVELIEVQTGAYLGEDDIIRFEDPYQR</sequence>
<dbReference type="InterPro" id="IPR001538">
    <property type="entry name" value="Man6P_isomerase-2_C"/>
</dbReference>
<evidence type="ECO:0000256" key="8">
    <source>
        <dbReference type="RuleBase" id="RU004190"/>
    </source>
</evidence>
<accession>A0A1H7HBT5</accession>
<dbReference type="EMBL" id="FNZQ01000001">
    <property type="protein sequence ID" value="SEK46480.1"/>
    <property type="molecule type" value="Genomic_DNA"/>
</dbReference>
<dbReference type="InterPro" id="IPR005835">
    <property type="entry name" value="NTP_transferase_dom"/>
</dbReference>
<keyword evidence="11" id="KW-0413">Isomerase</keyword>
<dbReference type="CDD" id="cd02213">
    <property type="entry name" value="cupin_PMI_typeII_C"/>
    <property type="match status" value="1"/>
</dbReference>
<keyword evidence="3 11" id="KW-0808">Transferase</keyword>
<dbReference type="InterPro" id="IPR014710">
    <property type="entry name" value="RmlC-like_jellyroll"/>
</dbReference>
<organism evidence="11 12">
    <name type="scientific">Jannaschia helgolandensis</name>
    <dbReference type="NCBI Taxonomy" id="188906"/>
    <lineage>
        <taxon>Bacteria</taxon>
        <taxon>Pseudomonadati</taxon>
        <taxon>Pseudomonadota</taxon>
        <taxon>Alphaproteobacteria</taxon>
        <taxon>Rhodobacterales</taxon>
        <taxon>Roseobacteraceae</taxon>
        <taxon>Jannaschia</taxon>
    </lineage>
</organism>
<dbReference type="GO" id="GO:0005525">
    <property type="term" value="F:GTP binding"/>
    <property type="evidence" value="ECO:0007669"/>
    <property type="project" value="UniProtKB-KW"/>
</dbReference>
<evidence type="ECO:0000313" key="11">
    <source>
        <dbReference type="EMBL" id="SEK46480.1"/>
    </source>
</evidence>
<dbReference type="EC" id="2.7.7.13" evidence="2"/>
<comment type="similarity">
    <text evidence="1 8">Belongs to the mannose-6-phosphate isomerase type 2 family.</text>
</comment>
<dbReference type="Gene3D" id="3.90.550.10">
    <property type="entry name" value="Spore Coat Polysaccharide Biosynthesis Protein SpsA, Chain A"/>
    <property type="match status" value="1"/>
</dbReference>
<dbReference type="PANTHER" id="PTHR46390">
    <property type="entry name" value="MANNOSE-1-PHOSPHATE GUANYLYLTRANSFERASE"/>
    <property type="match status" value="1"/>
</dbReference>
<feature type="domain" description="Mannose-6-phosphate isomerase type II C-terminal" evidence="10">
    <location>
        <begin position="358"/>
        <end position="467"/>
    </location>
</feature>
<evidence type="ECO:0000259" key="10">
    <source>
        <dbReference type="Pfam" id="PF01050"/>
    </source>
</evidence>
<keyword evidence="6" id="KW-0342">GTP-binding</keyword>
<dbReference type="AlphaFoldDB" id="A0A1H7HBT5"/>
<name>A0A1H7HBT5_9RHOB</name>
<dbReference type="GO" id="GO:0009298">
    <property type="term" value="P:GDP-mannose biosynthetic process"/>
    <property type="evidence" value="ECO:0007669"/>
    <property type="project" value="TreeGrafter"/>
</dbReference>
<protein>
    <recommendedName>
        <fullName evidence="2">mannose-1-phosphate guanylyltransferase</fullName>
        <ecNumber evidence="2">2.7.7.13</ecNumber>
    </recommendedName>
</protein>
<dbReference type="RefSeq" id="WP_092759680.1">
    <property type="nucleotide sequence ID" value="NZ_FNZQ01000001.1"/>
</dbReference>